<organism evidence="1 2">
    <name type="scientific">Trifolium medium</name>
    <dbReference type="NCBI Taxonomy" id="97028"/>
    <lineage>
        <taxon>Eukaryota</taxon>
        <taxon>Viridiplantae</taxon>
        <taxon>Streptophyta</taxon>
        <taxon>Embryophyta</taxon>
        <taxon>Tracheophyta</taxon>
        <taxon>Spermatophyta</taxon>
        <taxon>Magnoliopsida</taxon>
        <taxon>eudicotyledons</taxon>
        <taxon>Gunneridae</taxon>
        <taxon>Pentapetalae</taxon>
        <taxon>rosids</taxon>
        <taxon>fabids</taxon>
        <taxon>Fabales</taxon>
        <taxon>Fabaceae</taxon>
        <taxon>Papilionoideae</taxon>
        <taxon>50 kb inversion clade</taxon>
        <taxon>NPAAA clade</taxon>
        <taxon>Hologalegina</taxon>
        <taxon>IRL clade</taxon>
        <taxon>Trifolieae</taxon>
        <taxon>Trifolium</taxon>
    </lineage>
</organism>
<dbReference type="AlphaFoldDB" id="A0A392SS42"/>
<dbReference type="EMBL" id="LXQA010423030">
    <property type="protein sequence ID" value="MCI50855.1"/>
    <property type="molecule type" value="Genomic_DNA"/>
</dbReference>
<evidence type="ECO:0000313" key="1">
    <source>
        <dbReference type="EMBL" id="MCI50855.1"/>
    </source>
</evidence>
<dbReference type="Proteomes" id="UP000265520">
    <property type="component" value="Unassembled WGS sequence"/>
</dbReference>
<sequence>MLMENLLRSKELWELIEVGITVAPANATAEQTAAAAASRLQDLKPCEENLKVQQR</sequence>
<protein>
    <submittedName>
        <fullName evidence="1">Retrovirus-related pol polyprotein from transposon TNT 1-94</fullName>
    </submittedName>
</protein>
<comment type="caution">
    <text evidence="1">The sequence shown here is derived from an EMBL/GenBank/DDBJ whole genome shotgun (WGS) entry which is preliminary data.</text>
</comment>
<proteinExistence type="predicted"/>
<keyword evidence="2" id="KW-1185">Reference proteome</keyword>
<accession>A0A392SS42</accession>
<name>A0A392SS42_9FABA</name>
<evidence type="ECO:0000313" key="2">
    <source>
        <dbReference type="Proteomes" id="UP000265520"/>
    </source>
</evidence>
<reference evidence="1 2" key="1">
    <citation type="journal article" date="2018" name="Front. Plant Sci.">
        <title>Red Clover (Trifolium pratense) and Zigzag Clover (T. medium) - A Picture of Genomic Similarities and Differences.</title>
        <authorList>
            <person name="Dluhosova J."/>
            <person name="Istvanek J."/>
            <person name="Nedelnik J."/>
            <person name="Repkova J."/>
        </authorList>
    </citation>
    <scope>NUCLEOTIDE SEQUENCE [LARGE SCALE GENOMIC DNA]</scope>
    <source>
        <strain evidence="2">cv. 10/8</strain>
        <tissue evidence="1">Leaf</tissue>
    </source>
</reference>